<dbReference type="Gene3D" id="2.60.40.4270">
    <property type="entry name" value="Listeria-Bacteroides repeat domain"/>
    <property type="match status" value="2"/>
</dbReference>
<feature type="non-terminal residue" evidence="3">
    <location>
        <position position="194"/>
    </location>
</feature>
<keyword evidence="2" id="KW-0732">Signal</keyword>
<sequence>MKKTQKIGLLLLLLCAVAVFAVACKADPKPVGPTSYTISFYSDDQLTDTLQTVGGESLTLPVPAEREHFRFDGWFFDKGTWQDQLTADTYSDKNLSGNQTVYAKWTQTEFNVTFEENGGSSVADGWFASVESSPASSKDHFRFDGWFTSPDFSGNAVAFPYTPAKDVTLYAKWTQTEFNVTFEENGGTTVADGW</sequence>
<dbReference type="InterPro" id="IPR042229">
    <property type="entry name" value="Listeria/Bacterioides_rpt_sf"/>
</dbReference>
<dbReference type="Pfam" id="PF09479">
    <property type="entry name" value="Flg_new"/>
    <property type="match status" value="2"/>
</dbReference>
<dbReference type="GO" id="GO:0030313">
    <property type="term" value="C:cell envelope"/>
    <property type="evidence" value="ECO:0007669"/>
    <property type="project" value="UniProtKB-SubCell"/>
</dbReference>
<dbReference type="PROSITE" id="PS51257">
    <property type="entry name" value="PROKAR_LIPOPROTEIN"/>
    <property type="match status" value="1"/>
</dbReference>
<name>A0A9D1V8R5_9FIRM</name>
<reference evidence="3" key="1">
    <citation type="journal article" date="2021" name="PeerJ">
        <title>Extensive microbial diversity within the chicken gut microbiome revealed by metagenomics and culture.</title>
        <authorList>
            <person name="Gilroy R."/>
            <person name="Ravi A."/>
            <person name="Getino M."/>
            <person name="Pursley I."/>
            <person name="Horton D.L."/>
            <person name="Alikhan N.F."/>
            <person name="Baker D."/>
            <person name="Gharbi K."/>
            <person name="Hall N."/>
            <person name="Watson M."/>
            <person name="Adriaenssens E.M."/>
            <person name="Foster-Nyarko E."/>
            <person name="Jarju S."/>
            <person name="Secka A."/>
            <person name="Antonio M."/>
            <person name="Oren A."/>
            <person name="Chaudhuri R.R."/>
            <person name="La Ragione R."/>
            <person name="Hildebrand F."/>
            <person name="Pallen M.J."/>
        </authorList>
    </citation>
    <scope>NUCLEOTIDE SEQUENCE</scope>
    <source>
        <strain evidence="3">811</strain>
    </source>
</reference>
<feature type="chain" id="PRO_5038736281" evidence="2">
    <location>
        <begin position="22"/>
        <end position="194"/>
    </location>
</feature>
<accession>A0A9D1V8R5</accession>
<evidence type="ECO:0000313" key="4">
    <source>
        <dbReference type="Proteomes" id="UP000824204"/>
    </source>
</evidence>
<dbReference type="Proteomes" id="UP000824204">
    <property type="component" value="Unassembled WGS sequence"/>
</dbReference>
<comment type="subcellular location">
    <subcellularLocation>
        <location evidence="1">Cell envelope</location>
    </subcellularLocation>
</comment>
<dbReference type="InterPro" id="IPR013378">
    <property type="entry name" value="InlB-like_B-rpt"/>
</dbReference>
<comment type="caution">
    <text evidence="3">The sequence shown here is derived from an EMBL/GenBank/DDBJ whole genome shotgun (WGS) entry which is preliminary data.</text>
</comment>
<evidence type="ECO:0000256" key="2">
    <source>
        <dbReference type="SAM" id="SignalP"/>
    </source>
</evidence>
<evidence type="ECO:0000256" key="1">
    <source>
        <dbReference type="ARBA" id="ARBA00004196"/>
    </source>
</evidence>
<proteinExistence type="predicted"/>
<gene>
    <name evidence="3" type="ORF">H9741_06355</name>
</gene>
<evidence type="ECO:0000313" key="3">
    <source>
        <dbReference type="EMBL" id="HIX08071.1"/>
    </source>
</evidence>
<dbReference type="NCBIfam" id="TIGR02543">
    <property type="entry name" value="List_Bact_rpt"/>
    <property type="match status" value="1"/>
</dbReference>
<dbReference type="AlphaFoldDB" id="A0A9D1V8R5"/>
<protein>
    <submittedName>
        <fullName evidence="3">InlB B-repeat-containing protein</fullName>
    </submittedName>
</protein>
<dbReference type="EMBL" id="DXFX01000081">
    <property type="protein sequence ID" value="HIX08071.1"/>
    <property type="molecule type" value="Genomic_DNA"/>
</dbReference>
<reference evidence="3" key="2">
    <citation type="submission" date="2021-04" db="EMBL/GenBank/DDBJ databases">
        <authorList>
            <person name="Gilroy R."/>
        </authorList>
    </citation>
    <scope>NUCLEOTIDE SEQUENCE</scope>
    <source>
        <strain evidence="3">811</strain>
    </source>
</reference>
<organism evidence="3 4">
    <name type="scientific">Candidatus Borkfalkia faecipullorum</name>
    <dbReference type="NCBI Taxonomy" id="2838510"/>
    <lineage>
        <taxon>Bacteria</taxon>
        <taxon>Bacillati</taxon>
        <taxon>Bacillota</taxon>
        <taxon>Clostridia</taxon>
        <taxon>Christensenellales</taxon>
        <taxon>Christensenellaceae</taxon>
        <taxon>Candidatus Borkfalkia</taxon>
    </lineage>
</organism>
<feature type="signal peptide" evidence="2">
    <location>
        <begin position="1"/>
        <end position="21"/>
    </location>
</feature>